<gene>
    <name evidence="2" type="ORF">COX05_04600</name>
</gene>
<dbReference type="Gene3D" id="3.40.50.1820">
    <property type="entry name" value="alpha/beta hydrolase"/>
    <property type="match status" value="1"/>
</dbReference>
<comment type="caution">
    <text evidence="2">The sequence shown here is derived from an EMBL/GenBank/DDBJ whole genome shotgun (WGS) entry which is preliminary data.</text>
</comment>
<name>A0A2H0BEV3_UNCKA</name>
<sequence>MKTAGGYLVQTSTTDGLILHGFFLPPVENAPVIIFIHGFEGNFYENGFIHTFITLCSEKGIGFLSVNTRGNGKITDFNTTSGDMKTIGAWHERLEEAYMDIDAWIEFVKDWGVTGKIILQGHSLGTYKSVRYMVEGMKKYDIAKIVLLSPFDMKAELEYWPDMSFTQTVAMVKEHVQQGFGNELLDHEPSHTTMSHNTFLSWYGNADVQRVFELTDPTFVSPVLSQITIPVFIALGDKDEYFYKPSQGVYREKLDELTIRFPNAKNLLISDAHHSYESKEDELVAAVISFVLS</sequence>
<dbReference type="Proteomes" id="UP000228495">
    <property type="component" value="Unassembled WGS sequence"/>
</dbReference>
<organism evidence="2 3">
    <name type="scientific">candidate division WWE3 bacterium CG22_combo_CG10-13_8_21_14_all_39_12</name>
    <dbReference type="NCBI Taxonomy" id="1975094"/>
    <lineage>
        <taxon>Bacteria</taxon>
        <taxon>Katanobacteria</taxon>
    </lineage>
</organism>
<reference evidence="2 3" key="1">
    <citation type="submission" date="2017-09" db="EMBL/GenBank/DDBJ databases">
        <title>Depth-based differentiation of microbial function through sediment-hosted aquifers and enrichment of novel symbionts in the deep terrestrial subsurface.</title>
        <authorList>
            <person name="Probst A.J."/>
            <person name="Ladd B."/>
            <person name="Jarett J.K."/>
            <person name="Geller-Mcgrath D.E."/>
            <person name="Sieber C.M."/>
            <person name="Emerson J.B."/>
            <person name="Anantharaman K."/>
            <person name="Thomas B.C."/>
            <person name="Malmstrom R."/>
            <person name="Stieglmeier M."/>
            <person name="Klingl A."/>
            <person name="Woyke T."/>
            <person name="Ryan C.M."/>
            <person name="Banfield J.F."/>
        </authorList>
    </citation>
    <scope>NUCLEOTIDE SEQUENCE [LARGE SCALE GENOMIC DNA]</scope>
    <source>
        <strain evidence="2">CG22_combo_CG10-13_8_21_14_all_39_12</strain>
    </source>
</reference>
<dbReference type="EMBL" id="PCSU01000079">
    <property type="protein sequence ID" value="PIP56144.1"/>
    <property type="molecule type" value="Genomic_DNA"/>
</dbReference>
<protein>
    <recommendedName>
        <fullName evidence="1">Serine aminopeptidase S33 domain-containing protein</fullName>
    </recommendedName>
</protein>
<feature type="domain" description="Serine aminopeptidase S33" evidence="1">
    <location>
        <begin position="32"/>
        <end position="242"/>
    </location>
</feature>
<dbReference type="InterPro" id="IPR022742">
    <property type="entry name" value="Hydrolase_4"/>
</dbReference>
<evidence type="ECO:0000313" key="2">
    <source>
        <dbReference type="EMBL" id="PIP56144.1"/>
    </source>
</evidence>
<proteinExistence type="predicted"/>
<evidence type="ECO:0000313" key="3">
    <source>
        <dbReference type="Proteomes" id="UP000228495"/>
    </source>
</evidence>
<dbReference type="InterPro" id="IPR029058">
    <property type="entry name" value="AB_hydrolase_fold"/>
</dbReference>
<dbReference type="Pfam" id="PF12146">
    <property type="entry name" value="Hydrolase_4"/>
    <property type="match status" value="1"/>
</dbReference>
<accession>A0A2H0BEV3</accession>
<dbReference type="AlphaFoldDB" id="A0A2H0BEV3"/>
<evidence type="ECO:0000259" key="1">
    <source>
        <dbReference type="Pfam" id="PF12146"/>
    </source>
</evidence>
<dbReference type="SUPFAM" id="SSF53474">
    <property type="entry name" value="alpha/beta-Hydrolases"/>
    <property type="match status" value="1"/>
</dbReference>